<dbReference type="FunCoup" id="A0A6L2Q4H6">
    <property type="interactions" value="182"/>
</dbReference>
<feature type="region of interest" description="Disordered" evidence="4">
    <location>
        <begin position="408"/>
        <end position="450"/>
    </location>
</feature>
<keyword evidence="6" id="KW-1185">Reference proteome</keyword>
<feature type="compositionally biased region" description="Polar residues" evidence="4">
    <location>
        <begin position="8"/>
        <end position="23"/>
    </location>
</feature>
<comment type="caution">
    <text evidence="5">The sequence shown here is derived from an EMBL/GenBank/DDBJ whole genome shotgun (WGS) entry which is preliminary data.</text>
</comment>
<evidence type="ECO:0000256" key="2">
    <source>
        <dbReference type="ARBA" id="ARBA00023043"/>
    </source>
</evidence>
<feature type="compositionally biased region" description="Polar residues" evidence="4">
    <location>
        <begin position="150"/>
        <end position="175"/>
    </location>
</feature>
<dbReference type="OrthoDB" id="20727at2759"/>
<accession>A0A6L2Q4H6</accession>
<dbReference type="PANTHER" id="PTHR46680">
    <property type="entry name" value="NF-KAPPA-B INHIBITOR ALPHA"/>
    <property type="match status" value="1"/>
</dbReference>
<name>A0A6L2Q4H6_COPFO</name>
<proteinExistence type="predicted"/>
<evidence type="ECO:0000256" key="4">
    <source>
        <dbReference type="SAM" id="MobiDB-lite"/>
    </source>
</evidence>
<dbReference type="PANTHER" id="PTHR46680:SF3">
    <property type="entry name" value="NF-KAPPA-B INHIBITOR CACTUS"/>
    <property type="match status" value="1"/>
</dbReference>
<feature type="repeat" description="ANK" evidence="3">
    <location>
        <begin position="225"/>
        <end position="257"/>
    </location>
</feature>
<dbReference type="EMBL" id="BLKM01000895">
    <property type="protein sequence ID" value="GFG39294.1"/>
    <property type="molecule type" value="Genomic_DNA"/>
</dbReference>
<dbReference type="AlphaFoldDB" id="A0A6L2Q4H6"/>
<feature type="region of interest" description="Disordered" evidence="4">
    <location>
        <begin position="144"/>
        <end position="175"/>
    </location>
</feature>
<dbReference type="InParanoid" id="A0A6L2Q4H6"/>
<dbReference type="PRINTS" id="PR01415">
    <property type="entry name" value="ANKYRIN"/>
</dbReference>
<dbReference type="Proteomes" id="UP000502823">
    <property type="component" value="Unassembled WGS sequence"/>
</dbReference>
<dbReference type="PROSITE" id="PS50088">
    <property type="entry name" value="ANK_REPEAT"/>
    <property type="match status" value="4"/>
</dbReference>
<evidence type="ECO:0000313" key="5">
    <source>
        <dbReference type="EMBL" id="GFG39294.1"/>
    </source>
</evidence>
<dbReference type="SUPFAM" id="SSF48403">
    <property type="entry name" value="Ankyrin repeat"/>
    <property type="match status" value="1"/>
</dbReference>
<feature type="repeat" description="ANK" evidence="3">
    <location>
        <begin position="345"/>
        <end position="367"/>
    </location>
</feature>
<dbReference type="GO" id="GO:0005829">
    <property type="term" value="C:cytosol"/>
    <property type="evidence" value="ECO:0007669"/>
    <property type="project" value="TreeGrafter"/>
</dbReference>
<reference evidence="6" key="1">
    <citation type="submission" date="2020-01" db="EMBL/GenBank/DDBJ databases">
        <title>Draft genome sequence of the Termite Coptotermes fromosanus.</title>
        <authorList>
            <person name="Itakura S."/>
            <person name="Yosikawa Y."/>
            <person name="Umezawa K."/>
        </authorList>
    </citation>
    <scope>NUCLEOTIDE SEQUENCE [LARGE SCALE GENOMIC DNA]</scope>
</reference>
<evidence type="ECO:0000256" key="1">
    <source>
        <dbReference type="ARBA" id="ARBA00022737"/>
    </source>
</evidence>
<feature type="compositionally biased region" description="Acidic residues" evidence="4">
    <location>
        <begin position="414"/>
        <end position="427"/>
    </location>
</feature>
<organism evidence="5 6">
    <name type="scientific">Coptotermes formosanus</name>
    <name type="common">Formosan subterranean termite</name>
    <dbReference type="NCBI Taxonomy" id="36987"/>
    <lineage>
        <taxon>Eukaryota</taxon>
        <taxon>Metazoa</taxon>
        <taxon>Ecdysozoa</taxon>
        <taxon>Arthropoda</taxon>
        <taxon>Hexapoda</taxon>
        <taxon>Insecta</taxon>
        <taxon>Pterygota</taxon>
        <taxon>Neoptera</taxon>
        <taxon>Polyneoptera</taxon>
        <taxon>Dictyoptera</taxon>
        <taxon>Blattodea</taxon>
        <taxon>Blattoidea</taxon>
        <taxon>Termitoidae</taxon>
        <taxon>Rhinotermitidae</taxon>
        <taxon>Coptotermes</taxon>
    </lineage>
</organism>
<dbReference type="InterPro" id="IPR002110">
    <property type="entry name" value="Ankyrin_rpt"/>
</dbReference>
<feature type="repeat" description="ANK" evidence="3">
    <location>
        <begin position="258"/>
        <end position="280"/>
    </location>
</feature>
<gene>
    <name evidence="5" type="ORF">Cfor_02219</name>
</gene>
<protein>
    <submittedName>
        <fullName evidence="5">Uncharacterized protein</fullName>
    </submittedName>
</protein>
<dbReference type="Pfam" id="PF12796">
    <property type="entry name" value="Ank_2"/>
    <property type="match status" value="2"/>
</dbReference>
<dbReference type="SMART" id="SM00248">
    <property type="entry name" value="ANK"/>
    <property type="match status" value="5"/>
</dbReference>
<keyword evidence="2 3" id="KW-0040">ANK repeat</keyword>
<evidence type="ECO:0000256" key="3">
    <source>
        <dbReference type="PROSITE-ProRule" id="PRU00023"/>
    </source>
</evidence>
<evidence type="ECO:0000313" key="6">
    <source>
        <dbReference type="Proteomes" id="UP000502823"/>
    </source>
</evidence>
<dbReference type="InterPro" id="IPR051070">
    <property type="entry name" value="NF-kappa-B_inhibitor"/>
</dbReference>
<dbReference type="GO" id="GO:0071356">
    <property type="term" value="P:cellular response to tumor necrosis factor"/>
    <property type="evidence" value="ECO:0007669"/>
    <property type="project" value="TreeGrafter"/>
</dbReference>
<feature type="repeat" description="ANK" evidence="3">
    <location>
        <begin position="311"/>
        <end position="343"/>
    </location>
</feature>
<feature type="region of interest" description="Disordered" evidence="4">
    <location>
        <begin position="1"/>
        <end position="66"/>
    </location>
</feature>
<keyword evidence="1" id="KW-0677">Repeat</keyword>
<dbReference type="GO" id="GO:0051059">
    <property type="term" value="F:NF-kappaB binding"/>
    <property type="evidence" value="ECO:0007669"/>
    <property type="project" value="TreeGrafter"/>
</dbReference>
<dbReference type="Gene3D" id="1.25.40.20">
    <property type="entry name" value="Ankyrin repeat-containing domain"/>
    <property type="match status" value="1"/>
</dbReference>
<dbReference type="InterPro" id="IPR036770">
    <property type="entry name" value="Ankyrin_rpt-contain_sf"/>
</dbReference>
<dbReference type="PROSITE" id="PS50297">
    <property type="entry name" value="ANK_REP_REGION"/>
    <property type="match status" value="4"/>
</dbReference>
<sequence length="450" mass="49333">MWHKQHPSADNSESVSGCVSGRQTDPHGLPSPAEERKRESVKGQQDFSVVRDPSSPTCMKGNSDGLSFYESGRTDSGFLSGANLSSECPSVEITPSSGILEDPGAKEDPMKLDSGVDVGLHERFSSLSLKDSDLNDLNLSSSKSLREGHSCTSNINIIPSSSQRTSEQQDQQSNDPVQPWELYFTQDEEGDTQLHIAIIQGFIEVVYSLIRIVPHPYYLNILNDVCQTPLHLAVLTHQARIARCLLVAGANVDVRDRRGNTALHLACQIGDLECVKALMEPITVAETNTANLQYDAFMQHVPQNLEERNYDGQMCVHLAAIGGHVDVLRHLIWFGANINARDGKSGRTALHYAVEYGIHRVSKFLLEECLIGPSGVQLEMPTYAGYTAYQLATCIDSALARELADKGARPVGLPDDEESDSDSDEEMYGISSDKYFSSHRINGEPINISA</sequence>